<dbReference type="InterPro" id="IPR004089">
    <property type="entry name" value="MCPsignal_dom"/>
</dbReference>
<comment type="caution">
    <text evidence="5">The sequence shown here is derived from an EMBL/GenBank/DDBJ whole genome shotgun (WGS) entry which is preliminary data.</text>
</comment>
<evidence type="ECO:0000256" key="3">
    <source>
        <dbReference type="SAM" id="Coils"/>
    </source>
</evidence>
<keyword evidence="3" id="KW-0175">Coiled coil</keyword>
<dbReference type="SUPFAM" id="SSF58104">
    <property type="entry name" value="Methyl-accepting chemotaxis protein (MCP) signaling domain"/>
    <property type="match status" value="1"/>
</dbReference>
<dbReference type="PANTHER" id="PTHR32089">
    <property type="entry name" value="METHYL-ACCEPTING CHEMOTAXIS PROTEIN MCPB"/>
    <property type="match status" value="1"/>
</dbReference>
<dbReference type="RefSeq" id="WP_216382919.1">
    <property type="nucleotide sequence ID" value="NZ_JAHLOA010000001.1"/>
</dbReference>
<proteinExistence type="predicted"/>
<dbReference type="GO" id="GO:0007165">
    <property type="term" value="P:signal transduction"/>
    <property type="evidence" value="ECO:0007669"/>
    <property type="project" value="UniProtKB-KW"/>
</dbReference>
<dbReference type="GO" id="GO:0016020">
    <property type="term" value="C:membrane"/>
    <property type="evidence" value="ECO:0007669"/>
    <property type="project" value="InterPro"/>
</dbReference>
<evidence type="ECO:0000313" key="6">
    <source>
        <dbReference type="Proteomes" id="UP001108123"/>
    </source>
</evidence>
<reference evidence="5" key="1">
    <citation type="submission" date="2022-01" db="EMBL/GenBank/DDBJ databases">
        <title>Collection of gut derived symbiotic bacterial strains cultured from healthy donors.</title>
        <authorList>
            <person name="Lin H."/>
            <person name="Kohout C."/>
            <person name="Waligurski E."/>
            <person name="Pamer E.G."/>
        </authorList>
    </citation>
    <scope>NUCLEOTIDE SEQUENCE</scope>
    <source>
        <strain evidence="5">MSK.14.39</strain>
    </source>
</reference>
<dbReference type="Proteomes" id="UP001108123">
    <property type="component" value="Unassembled WGS sequence"/>
</dbReference>
<gene>
    <name evidence="5" type="ORF">L0P62_00120</name>
</gene>
<feature type="coiled-coil region" evidence="3">
    <location>
        <begin position="291"/>
        <end position="318"/>
    </location>
</feature>
<sequence>MFKKISNRPCEEAECIVKYVEDYLGGKDTEVPNVDYPIHSKVLENFQRLIDNEKKMSESAKQILDVVSSLSNFDVGMSHISYRLNDFAGEISYLSESNLAIVEETTASMSQVKESINTTSQTLKHLADQSESLTGKNDESMKLLKEVQNLSRNVVDDTNVMNEKIQQLVNLAIEVGKVVDSVHKIAEQTNLLALNAAIEAARAGENGRGFAVVAEEIRKLADDTKHNLQGMGDFVDRIQGAAKDGIESLDRTLASTKEMDEKIYTVFDTVTKNVSMLDNVIEDVSHINSSMEGINESANEIEQAMEESSKDAERLSHMTNSIQEEASNSVSFAGQISDIDDELSSIVKSMFENLKCSRYSINTEDLSSVIIKAKKSHIEWLEVLNKIVSEMRIYPIQTNYKKCVFGHFYNAIEISNPDIISEWEKIDEIHHRFHDMGDKVIVAVKDNDRKTANDFYKQAVKISDEMLGVLDEIEDRIGNIDDKNLNTCEQSI</sequence>
<accession>A0A9Q4FKR0</accession>
<dbReference type="AlphaFoldDB" id="A0A9Q4FKR0"/>
<protein>
    <submittedName>
        <fullName evidence="5">Methyl-accepting chemotaxis protein</fullName>
    </submittedName>
</protein>
<evidence type="ECO:0000259" key="4">
    <source>
        <dbReference type="PROSITE" id="PS50111"/>
    </source>
</evidence>
<dbReference type="InterPro" id="IPR025991">
    <property type="entry name" value="Chemoreceptor_zinc-bind_dom"/>
</dbReference>
<evidence type="ECO:0000256" key="1">
    <source>
        <dbReference type="ARBA" id="ARBA00023224"/>
    </source>
</evidence>
<evidence type="ECO:0000313" key="5">
    <source>
        <dbReference type="EMBL" id="MCG4563844.1"/>
    </source>
</evidence>
<dbReference type="Gene3D" id="1.20.120.30">
    <property type="entry name" value="Aspartate receptor, ligand-binding domain"/>
    <property type="match status" value="1"/>
</dbReference>
<feature type="domain" description="Methyl-accepting transducer" evidence="4">
    <location>
        <begin position="90"/>
        <end position="316"/>
    </location>
</feature>
<name>A0A9Q4FKR0_9FIRM</name>
<dbReference type="SMART" id="SM00283">
    <property type="entry name" value="MA"/>
    <property type="match status" value="1"/>
</dbReference>
<keyword evidence="1 2" id="KW-0807">Transducer</keyword>
<dbReference type="PROSITE" id="PS50111">
    <property type="entry name" value="CHEMOTAXIS_TRANSDUC_2"/>
    <property type="match status" value="1"/>
</dbReference>
<dbReference type="Gene3D" id="1.10.287.950">
    <property type="entry name" value="Methyl-accepting chemotaxis protein"/>
    <property type="match status" value="1"/>
</dbReference>
<dbReference type="EMBL" id="JAKNID010000001">
    <property type="protein sequence ID" value="MCG4563844.1"/>
    <property type="molecule type" value="Genomic_DNA"/>
</dbReference>
<dbReference type="Pfam" id="PF00015">
    <property type="entry name" value="MCPsignal"/>
    <property type="match status" value="1"/>
</dbReference>
<keyword evidence="6" id="KW-1185">Reference proteome</keyword>
<dbReference type="Pfam" id="PF13682">
    <property type="entry name" value="CZB"/>
    <property type="match status" value="1"/>
</dbReference>
<evidence type="ECO:0000256" key="2">
    <source>
        <dbReference type="PROSITE-ProRule" id="PRU00284"/>
    </source>
</evidence>
<dbReference type="PANTHER" id="PTHR32089:SF112">
    <property type="entry name" value="LYSOZYME-LIKE PROTEIN-RELATED"/>
    <property type="match status" value="1"/>
</dbReference>
<organism evidence="5 6">
    <name type="scientific">Anaerosalibacter bizertensis</name>
    <dbReference type="NCBI Taxonomy" id="932217"/>
    <lineage>
        <taxon>Bacteria</taxon>
        <taxon>Bacillati</taxon>
        <taxon>Bacillota</taxon>
        <taxon>Tissierellia</taxon>
        <taxon>Tissierellales</taxon>
        <taxon>Sporanaerobacteraceae</taxon>
        <taxon>Anaerosalibacter</taxon>
    </lineage>
</organism>